<dbReference type="Proteomes" id="UP000549394">
    <property type="component" value="Unassembled WGS sequence"/>
</dbReference>
<dbReference type="SUPFAM" id="SSF81593">
    <property type="entry name" value="Nucleotidyltransferase substrate binding subunit/domain"/>
    <property type="match status" value="1"/>
</dbReference>
<evidence type="ECO:0000313" key="2">
    <source>
        <dbReference type="EMBL" id="CAD5126815.1"/>
    </source>
</evidence>
<dbReference type="Gene3D" id="1.20.120.330">
    <property type="entry name" value="Nucleotidyltransferases domain 2"/>
    <property type="match status" value="1"/>
</dbReference>
<dbReference type="PANTHER" id="PTHR46919">
    <property type="entry name" value="ZINC FINGER, C3HC4 TYPE (RING FINGER) FAMILY PROTEIN"/>
    <property type="match status" value="1"/>
</dbReference>
<dbReference type="AlphaFoldDB" id="A0A7I8WF38"/>
<dbReference type="EMBL" id="CAJFCJ010000088">
    <property type="protein sequence ID" value="CAD5126815.1"/>
    <property type="molecule type" value="Genomic_DNA"/>
</dbReference>
<gene>
    <name evidence="2" type="ORF">DGYR_LOCUS14040</name>
</gene>
<feature type="domain" description="HEPN" evidence="1">
    <location>
        <begin position="936"/>
        <end position="1022"/>
    </location>
</feature>
<comment type="caution">
    <text evidence="2">The sequence shown here is derived from an EMBL/GenBank/DDBJ whole genome shotgun (WGS) entry which is preliminary data.</text>
</comment>
<reference evidence="2 3" key="1">
    <citation type="submission" date="2020-08" db="EMBL/GenBank/DDBJ databases">
        <authorList>
            <person name="Hejnol A."/>
        </authorList>
    </citation>
    <scope>NUCLEOTIDE SEQUENCE [LARGE SCALE GENOMIC DNA]</scope>
</reference>
<organism evidence="2 3">
    <name type="scientific">Dimorphilus gyrociliatus</name>
    <dbReference type="NCBI Taxonomy" id="2664684"/>
    <lineage>
        <taxon>Eukaryota</taxon>
        <taxon>Metazoa</taxon>
        <taxon>Spiralia</taxon>
        <taxon>Lophotrochozoa</taxon>
        <taxon>Annelida</taxon>
        <taxon>Polychaeta</taxon>
        <taxon>Polychaeta incertae sedis</taxon>
        <taxon>Dinophilidae</taxon>
        <taxon>Dimorphilus</taxon>
    </lineage>
</organism>
<dbReference type="PANTHER" id="PTHR46919:SF2">
    <property type="entry name" value="SACSIN"/>
    <property type="match status" value="1"/>
</dbReference>
<dbReference type="InterPro" id="IPR007842">
    <property type="entry name" value="HEPN_dom"/>
</dbReference>
<evidence type="ECO:0000313" key="3">
    <source>
        <dbReference type="Proteomes" id="UP000549394"/>
    </source>
</evidence>
<dbReference type="Pfam" id="PF05168">
    <property type="entry name" value="HEPN"/>
    <property type="match status" value="1"/>
</dbReference>
<feature type="non-terminal residue" evidence="2">
    <location>
        <position position="1052"/>
    </location>
</feature>
<protein>
    <submittedName>
        <fullName evidence="2">DgyrCDS14849</fullName>
    </submittedName>
</protein>
<accession>A0A7I8WF38</accession>
<evidence type="ECO:0000259" key="1">
    <source>
        <dbReference type="Pfam" id="PF05168"/>
    </source>
</evidence>
<sequence>KLEEENCNKKLLHLPIFKTIDNKFISLNNKIIYFLDNSLSSDFTNDNLWKSNDNIEILDYKIYKDSYIGKFLLQDEAKLVSQVYFFEKYILKHFKNFTTEQQVQYLEKLSDCLKPELKKKKHKYDTKTLESIEFVQCLDGEYRKPSDTFSMNFSNFEKMFDFKRIPIYKNFILQKTEFYIYYKNPYFDIENLLIALGMNEIITAEICLKFCQIAAKHPKEGYDVQILQYLFDNDLSEWTDDQLEKIINYPFIYPCEVKNEYKDLSKSAECLIPIKNSYLNCHEEKYALFWIAFHMLPQITILPLTNFSILEKFRVKHKVSIADFQSNLQSLNEILRKEIEIENNCNKVKTSIEIYKYILKYLAKTKEPIENVINILQVPIFNDDYSKLVDMVKIQSLHEDQSILYDIPGYFYKRPEYLFEHQQFLHKIGLMKKINPQGLCNILSEIYKDTNQHNAPLNEKQLCAVKLIIKHLQCMIQTKKIDEIESQLYLITQGNNGNYFLKPSQQLYFIDIQLQEQFEEKLIKHNSIECFDLISSKLFFYNWIKTFWPKILSEVVEKKIENFKESQFNIQNSCVGSFWKSRLRSMPLKTALISMICQIGLENVKERYLKRLTNIEMKLVSNLNISLSFKSENHIVNSNYFIENKTKEQIVFYLNMDIKNDILENDRREQAKELADRLLFDLLEDNERVIEVLFNCLYTHNINDIPKILDNKNFTMQKCAENDSIPGQILLEGEILGLFLLKLKFEINELVIFQETTSLNSFLATNITNEQYKAIFRVCQIIEIVSIDEDNIWNNEYTIEYQPQRYIKAKGYDLFYTNTDNNKGKIEYYVMNCNKTSIERDLLSLKQFDVEVQKKCIIEIFFNWLEEKHEDKYKDKCIDMKATIYDIVLTNFTPEVIQFIEEKLEITVRERIKAQAMFKSVSRNSSSYPSPFCAKQYIELAKDDLQAVPSDYTKSRWALYKCHQACEKALKSLNFLKSSENSYSHNLRYLMPDDVSDDVREAIETINKHIYDPSNLRYTMRHQSETGETVLLIEKKTRLVVNYAEQKVESFQ</sequence>
<name>A0A7I8WF38_9ANNE</name>
<keyword evidence="3" id="KW-1185">Reference proteome</keyword>
<proteinExistence type="predicted"/>